<evidence type="ECO:0000313" key="1">
    <source>
        <dbReference type="EMBL" id="MTD14111.1"/>
    </source>
</evidence>
<keyword evidence="2" id="KW-1185">Reference proteome</keyword>
<gene>
    <name evidence="1" type="ORF">GIS00_09155</name>
</gene>
<name>A0A7K1FJ11_9ACTN</name>
<evidence type="ECO:0000313" key="2">
    <source>
        <dbReference type="Proteomes" id="UP000460221"/>
    </source>
</evidence>
<accession>A0A7K1FJ11</accession>
<proteinExistence type="predicted"/>
<dbReference type="EMBL" id="WLYK01000002">
    <property type="protein sequence ID" value="MTD14111.1"/>
    <property type="molecule type" value="Genomic_DNA"/>
</dbReference>
<dbReference type="AlphaFoldDB" id="A0A7K1FJ11"/>
<protein>
    <submittedName>
        <fullName evidence="1">Uncharacterized protein</fullName>
    </submittedName>
</protein>
<dbReference type="RefSeq" id="WP_154768138.1">
    <property type="nucleotide sequence ID" value="NZ_WLYK01000002.1"/>
</dbReference>
<dbReference type="Proteomes" id="UP000460221">
    <property type="component" value="Unassembled WGS sequence"/>
</dbReference>
<organism evidence="1 2">
    <name type="scientific">Nakamurella alba</name>
    <dbReference type="NCBI Taxonomy" id="2665158"/>
    <lineage>
        <taxon>Bacteria</taxon>
        <taxon>Bacillati</taxon>
        <taxon>Actinomycetota</taxon>
        <taxon>Actinomycetes</taxon>
        <taxon>Nakamurellales</taxon>
        <taxon>Nakamurellaceae</taxon>
        <taxon>Nakamurella</taxon>
    </lineage>
</organism>
<sequence>MGRIDVAKILDRALSRNPACHVPGAVRSPMDDLGTQVIPRRVIDQCEKSAARLVGHPCRSVAPHRTPA</sequence>
<comment type="caution">
    <text evidence="1">The sequence shown here is derived from an EMBL/GenBank/DDBJ whole genome shotgun (WGS) entry which is preliminary data.</text>
</comment>
<reference evidence="1 2" key="1">
    <citation type="submission" date="2019-11" db="EMBL/GenBank/DDBJ databases">
        <authorList>
            <person name="Jiang L.-Q."/>
        </authorList>
    </citation>
    <scope>NUCLEOTIDE SEQUENCE [LARGE SCALE GENOMIC DNA]</scope>
    <source>
        <strain evidence="1 2">YIM 132087</strain>
    </source>
</reference>